<protein>
    <submittedName>
        <fullName evidence="1">Uncharacterized protein</fullName>
    </submittedName>
</protein>
<dbReference type="AlphaFoldDB" id="A0A4U8US36"/>
<keyword evidence="2" id="KW-1185">Reference proteome</keyword>
<organism evidence="1 2">
    <name type="scientific">Steinernema carpocapsae</name>
    <name type="common">Entomopathogenic nematode</name>
    <dbReference type="NCBI Taxonomy" id="34508"/>
    <lineage>
        <taxon>Eukaryota</taxon>
        <taxon>Metazoa</taxon>
        <taxon>Ecdysozoa</taxon>
        <taxon>Nematoda</taxon>
        <taxon>Chromadorea</taxon>
        <taxon>Rhabditida</taxon>
        <taxon>Tylenchina</taxon>
        <taxon>Panagrolaimomorpha</taxon>
        <taxon>Strongyloidoidea</taxon>
        <taxon>Steinernematidae</taxon>
        <taxon>Steinernema</taxon>
    </lineage>
</organism>
<sequence>MSVIGVGACKTRLGSTNLVAAYKKAHNRRTSCDSEKFGFCVINNTSRLSIFDWDAVANGGVPEIVTSYLT</sequence>
<gene>
    <name evidence="1" type="ORF">L596_003286</name>
</gene>
<accession>A0A4U8US36</accession>
<dbReference type="Proteomes" id="UP000298663">
    <property type="component" value="Unassembled WGS sequence"/>
</dbReference>
<proteinExistence type="predicted"/>
<dbReference type="EMBL" id="AZBU02000001">
    <property type="protein sequence ID" value="TMS36016.1"/>
    <property type="molecule type" value="Genomic_DNA"/>
</dbReference>
<reference evidence="1 2" key="1">
    <citation type="journal article" date="2015" name="Genome Biol.">
        <title>Comparative genomics of Steinernema reveals deeply conserved gene regulatory networks.</title>
        <authorList>
            <person name="Dillman A.R."/>
            <person name="Macchietto M."/>
            <person name="Porter C.F."/>
            <person name="Rogers A."/>
            <person name="Williams B."/>
            <person name="Antoshechkin I."/>
            <person name="Lee M.M."/>
            <person name="Goodwin Z."/>
            <person name="Lu X."/>
            <person name="Lewis E.E."/>
            <person name="Goodrich-Blair H."/>
            <person name="Stock S.P."/>
            <person name="Adams B.J."/>
            <person name="Sternberg P.W."/>
            <person name="Mortazavi A."/>
        </authorList>
    </citation>
    <scope>NUCLEOTIDE SEQUENCE [LARGE SCALE GENOMIC DNA]</scope>
    <source>
        <strain evidence="1 2">ALL</strain>
    </source>
</reference>
<evidence type="ECO:0000313" key="2">
    <source>
        <dbReference type="Proteomes" id="UP000298663"/>
    </source>
</evidence>
<reference evidence="1 2" key="2">
    <citation type="journal article" date="2019" name="G3 (Bethesda)">
        <title>Hybrid Assembly of the Genome of the Entomopathogenic Nematode Steinernema carpocapsae Identifies the X-Chromosome.</title>
        <authorList>
            <person name="Serra L."/>
            <person name="Macchietto M."/>
            <person name="Macias-Munoz A."/>
            <person name="McGill C.J."/>
            <person name="Rodriguez I.M."/>
            <person name="Rodriguez B."/>
            <person name="Murad R."/>
            <person name="Mortazavi A."/>
        </authorList>
    </citation>
    <scope>NUCLEOTIDE SEQUENCE [LARGE SCALE GENOMIC DNA]</scope>
    <source>
        <strain evidence="1 2">ALL</strain>
    </source>
</reference>
<comment type="caution">
    <text evidence="1">The sequence shown here is derived from an EMBL/GenBank/DDBJ whole genome shotgun (WGS) entry which is preliminary data.</text>
</comment>
<name>A0A4U8US36_STECR</name>
<evidence type="ECO:0000313" key="1">
    <source>
        <dbReference type="EMBL" id="TMS36016.1"/>
    </source>
</evidence>